<comment type="caution">
    <text evidence="1">The sequence shown here is derived from an EMBL/GenBank/DDBJ whole genome shotgun (WGS) entry which is preliminary data.</text>
</comment>
<gene>
    <name evidence="1" type="ORF">CBM2587_B60189</name>
</gene>
<dbReference type="EMBL" id="OFSQ01000035">
    <property type="protein sequence ID" value="SOY63177.1"/>
    <property type="molecule type" value="Genomic_DNA"/>
</dbReference>
<proteinExistence type="predicted"/>
<accession>A0A375C5S5</accession>
<sequence length="82" mass="9428">MAGLRAMAQSCGVKVARQQWRGFRIFTITVYLYSIRDKARGNGGGWLQRHKVMFRRRAGAPLHVCLWSQKLFCTIISRNDSV</sequence>
<reference evidence="1" key="1">
    <citation type="submission" date="2018-01" db="EMBL/GenBank/DDBJ databases">
        <authorList>
            <person name="Clerissi C."/>
        </authorList>
    </citation>
    <scope>NUCLEOTIDE SEQUENCE</scope>
    <source>
        <strain evidence="1">Cupriavidus sp. LMG 19464</strain>
    </source>
</reference>
<protein>
    <submittedName>
        <fullName evidence="1">Uncharacterized protein</fullName>
    </submittedName>
</protein>
<name>A0A375C5S5_9BURK</name>
<organism evidence="1">
    <name type="scientific">Cupriavidus taiwanensis</name>
    <dbReference type="NCBI Taxonomy" id="164546"/>
    <lineage>
        <taxon>Bacteria</taxon>
        <taxon>Pseudomonadati</taxon>
        <taxon>Pseudomonadota</taxon>
        <taxon>Betaproteobacteria</taxon>
        <taxon>Burkholderiales</taxon>
        <taxon>Burkholderiaceae</taxon>
        <taxon>Cupriavidus</taxon>
    </lineage>
</organism>
<evidence type="ECO:0000313" key="1">
    <source>
        <dbReference type="EMBL" id="SOY63177.1"/>
    </source>
</evidence>
<dbReference type="AlphaFoldDB" id="A0A375C5S5"/>
<dbReference type="Proteomes" id="UP000256780">
    <property type="component" value="Chromosome CBM2587_b"/>
</dbReference>